<keyword evidence="1" id="KW-0282">Flagellum</keyword>
<evidence type="ECO:0000313" key="1">
    <source>
        <dbReference type="EMBL" id="MBB6216408.1"/>
    </source>
</evidence>
<dbReference type="EMBL" id="JACHEN010000014">
    <property type="protein sequence ID" value="MBB6216408.1"/>
    <property type="molecule type" value="Genomic_DNA"/>
</dbReference>
<keyword evidence="1" id="KW-0966">Cell projection</keyword>
<accession>A0A841KVZ2</accession>
<reference evidence="1 2" key="1">
    <citation type="submission" date="2020-08" db="EMBL/GenBank/DDBJ databases">
        <title>Genomic Encyclopedia of Type Strains, Phase IV (KMG-IV): sequencing the most valuable type-strain genomes for metagenomic binning, comparative biology and taxonomic classification.</title>
        <authorList>
            <person name="Goeker M."/>
        </authorList>
    </citation>
    <scope>NUCLEOTIDE SEQUENCE [LARGE SCALE GENOMIC DNA]</scope>
    <source>
        <strain evidence="1 2">DSM 103526</strain>
    </source>
</reference>
<protein>
    <submittedName>
        <fullName evidence="1">Flagellar operon protein (TIGR03826 family)</fullName>
    </submittedName>
</protein>
<dbReference type="AlphaFoldDB" id="A0A841KVZ2"/>
<evidence type="ECO:0000313" key="2">
    <source>
        <dbReference type="Proteomes" id="UP000579281"/>
    </source>
</evidence>
<sequence>MGDIRNCKQCGKLFQYNGITKICAKCAREDDELFKVVKEYVYDHPGATITEVSEETNVDEDRILRYLRQGKLELTGEGGALVLDCERCGRGIKTGRFCDACAHEIETELKSGFSRAAEKQKPIGNKMFTAEMNKRR</sequence>
<organism evidence="1 2">
    <name type="scientific">Anaerosolibacter carboniphilus</name>
    <dbReference type="NCBI Taxonomy" id="1417629"/>
    <lineage>
        <taxon>Bacteria</taxon>
        <taxon>Bacillati</taxon>
        <taxon>Bacillota</taxon>
        <taxon>Clostridia</taxon>
        <taxon>Peptostreptococcales</taxon>
        <taxon>Thermotaleaceae</taxon>
        <taxon>Anaerosolibacter</taxon>
    </lineage>
</organism>
<name>A0A841KVZ2_9FIRM</name>
<dbReference type="Proteomes" id="UP000579281">
    <property type="component" value="Unassembled WGS sequence"/>
</dbReference>
<keyword evidence="2" id="KW-1185">Reference proteome</keyword>
<dbReference type="NCBIfam" id="TIGR03826">
    <property type="entry name" value="YvyF"/>
    <property type="match status" value="1"/>
</dbReference>
<keyword evidence="1" id="KW-0969">Cilium</keyword>
<dbReference type="RefSeq" id="WP_184310942.1">
    <property type="nucleotide sequence ID" value="NZ_JACHEN010000014.1"/>
</dbReference>
<gene>
    <name evidence="1" type="ORF">HNQ80_002508</name>
</gene>
<comment type="caution">
    <text evidence="1">The sequence shown here is derived from an EMBL/GenBank/DDBJ whole genome shotgun (WGS) entry which is preliminary data.</text>
</comment>
<dbReference type="InterPro" id="IPR022258">
    <property type="entry name" value="Flagellar_operon_YvyF"/>
</dbReference>
<proteinExistence type="predicted"/>